<dbReference type="Pfam" id="PF00132">
    <property type="entry name" value="Hexapep"/>
    <property type="match status" value="1"/>
</dbReference>
<name>A0A485M2U0_9ZZZZ</name>
<keyword evidence="1" id="KW-0808">Transferase</keyword>
<dbReference type="SUPFAM" id="SSF51161">
    <property type="entry name" value="Trimeric LpxA-like enzymes"/>
    <property type="match status" value="1"/>
</dbReference>
<accession>A0A485M2U0</accession>
<dbReference type="AlphaFoldDB" id="A0A485M2U0"/>
<dbReference type="InterPro" id="IPR001451">
    <property type="entry name" value="Hexapep"/>
</dbReference>
<dbReference type="PANTHER" id="PTHR13061:SF29">
    <property type="entry name" value="GAMMA CARBONIC ANHYDRASE-LIKE 1, MITOCHONDRIAL-RELATED"/>
    <property type="match status" value="1"/>
</dbReference>
<organism evidence="1">
    <name type="scientific">anaerobic digester metagenome</name>
    <dbReference type="NCBI Taxonomy" id="1263854"/>
    <lineage>
        <taxon>unclassified sequences</taxon>
        <taxon>metagenomes</taxon>
        <taxon>ecological metagenomes</taxon>
    </lineage>
</organism>
<protein>
    <submittedName>
        <fullName evidence="1">Carbonic anhydrases/acetyltransferases, isoleucine patch superfamily</fullName>
    </submittedName>
</protein>
<proteinExistence type="predicted"/>
<reference evidence="1" key="1">
    <citation type="submission" date="2019-03" db="EMBL/GenBank/DDBJ databases">
        <authorList>
            <person name="Hao L."/>
        </authorList>
    </citation>
    <scope>NUCLEOTIDE SEQUENCE</scope>
</reference>
<dbReference type="PANTHER" id="PTHR13061">
    <property type="entry name" value="DYNACTIN SUBUNIT P25"/>
    <property type="match status" value="1"/>
</dbReference>
<evidence type="ECO:0000313" key="1">
    <source>
        <dbReference type="EMBL" id="VFU15828.1"/>
    </source>
</evidence>
<gene>
    <name evidence="1" type="ORF">SCFA_450058</name>
</gene>
<dbReference type="InterPro" id="IPR047324">
    <property type="entry name" value="LbH_gamma_CA-like"/>
</dbReference>
<dbReference type="CDD" id="cd04645">
    <property type="entry name" value="LbH_gamma_CA_like"/>
    <property type="match status" value="1"/>
</dbReference>
<dbReference type="InterPro" id="IPR050484">
    <property type="entry name" value="Transf_Hexapept/Carb_Anhydrase"/>
</dbReference>
<dbReference type="InterPro" id="IPR011004">
    <property type="entry name" value="Trimer_LpxA-like_sf"/>
</dbReference>
<dbReference type="GO" id="GO:0016740">
    <property type="term" value="F:transferase activity"/>
    <property type="evidence" value="ECO:0007669"/>
    <property type="project" value="UniProtKB-KW"/>
</dbReference>
<dbReference type="EMBL" id="CAADRM010000109">
    <property type="protein sequence ID" value="VFU15828.1"/>
    <property type="molecule type" value="Genomic_DNA"/>
</dbReference>
<dbReference type="Gene3D" id="2.160.10.10">
    <property type="entry name" value="Hexapeptide repeat proteins"/>
    <property type="match status" value="1"/>
</dbReference>
<sequence length="177" mass="18932">MAIYAFNGKQPVIGEGTWIAPSAYIIGDVTIGSRCWIGPGAVIRGDFGSIIIGDETAVEDGVVIHTPATVEIGRSVTIGHLALIHGRRVGDYAVVGMHATLGDNSVVGDWCIVAEHSLVKKNQVVPPNKLYAGSPAVEKGDITQEYREIMLLGKQMYVDLTARYRSSLTLLKQPGSD</sequence>